<keyword evidence="1" id="KW-0472">Membrane</keyword>
<keyword evidence="1" id="KW-1133">Transmembrane helix</keyword>
<feature type="transmembrane region" description="Helical" evidence="1">
    <location>
        <begin position="12"/>
        <end position="31"/>
    </location>
</feature>
<evidence type="ECO:0000256" key="1">
    <source>
        <dbReference type="SAM" id="Phobius"/>
    </source>
</evidence>
<evidence type="ECO:0000313" key="3">
    <source>
        <dbReference type="Proteomes" id="UP000001476"/>
    </source>
</evidence>
<dbReference type="EMBL" id="CP001104">
    <property type="protein sequence ID" value="ACR72889.1"/>
    <property type="molecule type" value="Genomic_DNA"/>
</dbReference>
<name>C4Z4K0_LACE2</name>
<dbReference type="HOGENOM" id="CLU_1649572_0_0_9"/>
<dbReference type="STRING" id="515620.EUBELI_01900"/>
<sequence length="160" mass="18358">MDDKNVVKKRVTLAIAFAVFLLAVIVIIVLIKPVIFKVKDNNRAEVSEQTQKEAEEYLKVYYRSLVIDKCEMSVEEYEPETNSEYISYVKAGDEAYSYASYVFYGTMDTPDAKGDSVIIYMSDSVKSPYYSINGNDKWNMSIVQNKPDGAKTWNYAFTER</sequence>
<keyword evidence="3" id="KW-1185">Reference proteome</keyword>
<evidence type="ECO:0000313" key="2">
    <source>
        <dbReference type="EMBL" id="ACR72889.1"/>
    </source>
</evidence>
<protein>
    <submittedName>
        <fullName evidence="2">Uncharacterized protein</fullName>
    </submittedName>
</protein>
<dbReference type="AlphaFoldDB" id="C4Z4K0"/>
<gene>
    <name evidence="2" type="ordered locus">EUBELI_01900</name>
</gene>
<reference evidence="2 3" key="1">
    <citation type="journal article" date="2009" name="Proc. Natl. Acad. Sci. U.S.A.">
        <title>Characterizing a model human gut microbiota composed of members of its two dominant bacterial phyla.</title>
        <authorList>
            <person name="Mahowald M.A."/>
            <person name="Rey F.E."/>
            <person name="Seedorf H."/>
            <person name="Turnbaugh P.J."/>
            <person name="Fulton R.S."/>
            <person name="Wollam A."/>
            <person name="Shah N."/>
            <person name="Wang C."/>
            <person name="Magrini V."/>
            <person name="Wilson R.K."/>
            <person name="Cantarel B.L."/>
            <person name="Coutinho P.M."/>
            <person name="Henrissat B."/>
            <person name="Crock L.W."/>
            <person name="Russell A."/>
            <person name="Verberkmoes N.C."/>
            <person name="Hettich R.L."/>
            <person name="Gordon J.I."/>
        </authorList>
    </citation>
    <scope>NUCLEOTIDE SEQUENCE [LARGE SCALE GENOMIC DNA]</scope>
    <source>
        <strain evidence="3">ATCC 27750 / DSM 3376 / VPI C15-48 / C15-B4</strain>
    </source>
</reference>
<dbReference type="GeneID" id="41356548"/>
<accession>C4Z4K0</accession>
<keyword evidence="1" id="KW-0812">Transmembrane</keyword>
<organism evidence="2 3">
    <name type="scientific">Lachnospira eligens (strain ATCC 27750 / DSM 3376 / VPI C15-48 / C15-B4)</name>
    <name type="common">Eubacterium eligens</name>
    <dbReference type="NCBI Taxonomy" id="515620"/>
    <lineage>
        <taxon>Bacteria</taxon>
        <taxon>Bacillati</taxon>
        <taxon>Bacillota</taxon>
        <taxon>Clostridia</taxon>
        <taxon>Lachnospirales</taxon>
        <taxon>Lachnospiraceae</taxon>
        <taxon>Lachnospira</taxon>
    </lineage>
</organism>
<dbReference type="KEGG" id="eel:EUBELI_01900"/>
<dbReference type="RefSeq" id="WP_012740121.1">
    <property type="nucleotide sequence ID" value="NC_012778.1"/>
</dbReference>
<dbReference type="Proteomes" id="UP000001476">
    <property type="component" value="Chromosome"/>
</dbReference>
<proteinExistence type="predicted"/>